<sequence length="238" mass="25065">MASLLPGYKHVESFGPDSEYEEEEVEYVTLDLGTVEPTLVPSSSSYRLIGLDTPTPFLQLSGTMLKGEHVSLLGTELLFSEASAAGSSSGMNTGVDEQPHERTQGKKTLVHLANTERRIRFKEVELKPKVTGSSSNGEDVGTPTPKTANLAKKVKTQMEHVMSGSAGPSRRGRGRGGGRKRGSTSGKPKASSARSKTRDADQDEEGAPAADSAEKEGGEAGQDDNADSAPVQMDTSAG</sequence>
<name>A0A2G8SGB7_9APHY</name>
<dbReference type="EMBL" id="AYKW01000010">
    <property type="protein sequence ID" value="PIL32628.1"/>
    <property type="molecule type" value="Genomic_DNA"/>
</dbReference>
<dbReference type="OrthoDB" id="1877767at2759"/>
<keyword evidence="4" id="KW-1185">Reference proteome</keyword>
<dbReference type="Gene3D" id="2.60.40.4370">
    <property type="match status" value="1"/>
</dbReference>
<evidence type="ECO:0000256" key="1">
    <source>
        <dbReference type="SAM" id="MobiDB-lite"/>
    </source>
</evidence>
<gene>
    <name evidence="3" type="ORF">GSI_05332</name>
</gene>
<evidence type="ECO:0000313" key="4">
    <source>
        <dbReference type="Proteomes" id="UP000230002"/>
    </source>
</evidence>
<dbReference type="InterPro" id="IPR042771">
    <property type="entry name" value="GTF3C6-like"/>
</dbReference>
<dbReference type="GO" id="GO:0006383">
    <property type="term" value="P:transcription by RNA polymerase III"/>
    <property type="evidence" value="ECO:0007669"/>
    <property type="project" value="InterPro"/>
</dbReference>
<feature type="region of interest" description="Disordered" evidence="1">
    <location>
        <begin position="85"/>
        <end position="105"/>
    </location>
</feature>
<protein>
    <recommendedName>
        <fullName evidence="2">Transcription factor TFIIIC triple barrel domain-containing protein</fullName>
    </recommendedName>
</protein>
<evidence type="ECO:0000313" key="3">
    <source>
        <dbReference type="EMBL" id="PIL32628.1"/>
    </source>
</evidence>
<feature type="region of interest" description="Disordered" evidence="1">
    <location>
        <begin position="124"/>
        <end position="238"/>
    </location>
</feature>
<feature type="compositionally biased region" description="Basic residues" evidence="1">
    <location>
        <begin position="170"/>
        <end position="182"/>
    </location>
</feature>
<dbReference type="PANTHER" id="PTHR21860">
    <property type="entry name" value="TRANSCRIPTION INITIATION FACTOR IIIC TFIIIC , POLYPEPTIDE 6-RELATED"/>
    <property type="match status" value="1"/>
</dbReference>
<dbReference type="AlphaFoldDB" id="A0A2G8SGB7"/>
<dbReference type="PANTHER" id="PTHR21860:SF2">
    <property type="entry name" value="GENERAL TRANSCRIPTION FACTOR 3C POLYPEPTIDE 6"/>
    <property type="match status" value="1"/>
</dbReference>
<dbReference type="InterPro" id="IPR019481">
    <property type="entry name" value="TFIIIC_triple_barrel"/>
</dbReference>
<proteinExistence type="predicted"/>
<dbReference type="Proteomes" id="UP000230002">
    <property type="component" value="Unassembled WGS sequence"/>
</dbReference>
<organism evidence="3 4">
    <name type="scientific">Ganoderma sinense ZZ0214-1</name>
    <dbReference type="NCBI Taxonomy" id="1077348"/>
    <lineage>
        <taxon>Eukaryota</taxon>
        <taxon>Fungi</taxon>
        <taxon>Dikarya</taxon>
        <taxon>Basidiomycota</taxon>
        <taxon>Agaricomycotina</taxon>
        <taxon>Agaricomycetes</taxon>
        <taxon>Polyporales</taxon>
        <taxon>Polyporaceae</taxon>
        <taxon>Ganoderma</taxon>
    </lineage>
</organism>
<dbReference type="Pfam" id="PF10419">
    <property type="entry name" value="TFIIIC_sub6"/>
    <property type="match status" value="1"/>
</dbReference>
<dbReference type="GO" id="GO:0000127">
    <property type="term" value="C:transcription factor TFIIIC complex"/>
    <property type="evidence" value="ECO:0007669"/>
    <property type="project" value="TreeGrafter"/>
</dbReference>
<reference evidence="3 4" key="1">
    <citation type="journal article" date="2015" name="Sci. Rep.">
        <title>Chromosome-level genome map provides insights into diverse defense mechanisms in the medicinal fungus Ganoderma sinense.</title>
        <authorList>
            <person name="Zhu Y."/>
            <person name="Xu J."/>
            <person name="Sun C."/>
            <person name="Zhou S."/>
            <person name="Xu H."/>
            <person name="Nelson D.R."/>
            <person name="Qian J."/>
            <person name="Song J."/>
            <person name="Luo H."/>
            <person name="Xiang L."/>
            <person name="Li Y."/>
            <person name="Xu Z."/>
            <person name="Ji A."/>
            <person name="Wang L."/>
            <person name="Lu S."/>
            <person name="Hayward A."/>
            <person name="Sun W."/>
            <person name="Li X."/>
            <person name="Schwartz D.C."/>
            <person name="Wang Y."/>
            <person name="Chen S."/>
        </authorList>
    </citation>
    <scope>NUCLEOTIDE SEQUENCE [LARGE SCALE GENOMIC DNA]</scope>
    <source>
        <strain evidence="3 4">ZZ0214-1</strain>
    </source>
</reference>
<accession>A0A2G8SGB7</accession>
<evidence type="ECO:0000259" key="2">
    <source>
        <dbReference type="Pfam" id="PF10419"/>
    </source>
</evidence>
<comment type="caution">
    <text evidence="3">The sequence shown here is derived from an EMBL/GenBank/DDBJ whole genome shotgun (WGS) entry which is preliminary data.</text>
</comment>
<feature type="domain" description="Transcription factor TFIIIC triple barrel" evidence="2">
    <location>
        <begin position="21"/>
        <end position="127"/>
    </location>
</feature>
<dbReference type="STRING" id="1077348.A0A2G8SGB7"/>